<dbReference type="PANTHER" id="PTHR43739">
    <property type="entry name" value="XYLOGLUCANASE (EUROFUNG)"/>
    <property type="match status" value="1"/>
</dbReference>
<dbReference type="Proteomes" id="UP000199150">
    <property type="component" value="Unassembled WGS sequence"/>
</dbReference>
<organism evidence="7 8">
    <name type="scientific">Asticcacaulis taihuensis</name>
    <dbReference type="NCBI Taxonomy" id="260084"/>
    <lineage>
        <taxon>Bacteria</taxon>
        <taxon>Pseudomonadati</taxon>
        <taxon>Pseudomonadota</taxon>
        <taxon>Alphaproteobacteria</taxon>
        <taxon>Caulobacterales</taxon>
        <taxon>Caulobacteraceae</taxon>
        <taxon>Asticcacaulis</taxon>
    </lineage>
</organism>
<dbReference type="AlphaFoldDB" id="A0A1G4RV49"/>
<evidence type="ECO:0000313" key="8">
    <source>
        <dbReference type="Proteomes" id="UP000199150"/>
    </source>
</evidence>
<keyword evidence="3" id="KW-0119">Carbohydrate metabolism</keyword>
<evidence type="ECO:0000313" key="7">
    <source>
        <dbReference type="EMBL" id="SCW60744.1"/>
    </source>
</evidence>
<dbReference type="InterPro" id="IPR015943">
    <property type="entry name" value="WD40/YVTN_repeat-like_dom_sf"/>
</dbReference>
<evidence type="ECO:0000256" key="1">
    <source>
        <dbReference type="ARBA" id="ARBA00022729"/>
    </source>
</evidence>
<protein>
    <recommendedName>
        <fullName evidence="9">BNR/Asp-box repeat-containing protein</fullName>
    </recommendedName>
</protein>
<dbReference type="RefSeq" id="WP_090647621.1">
    <property type="nucleotide sequence ID" value="NZ_CBCRYE010000001.1"/>
</dbReference>
<dbReference type="OrthoDB" id="9764804at2"/>
<dbReference type="InterPro" id="IPR052025">
    <property type="entry name" value="Xyloglucanase_GH74"/>
</dbReference>
<proteinExistence type="inferred from homology"/>
<dbReference type="STRING" id="260084.SAMN02927928_2169"/>
<gene>
    <name evidence="7" type="ORF">SAMN02927928_2169</name>
</gene>
<evidence type="ECO:0000256" key="6">
    <source>
        <dbReference type="ARBA" id="ARBA00037986"/>
    </source>
</evidence>
<evidence type="ECO:0000256" key="4">
    <source>
        <dbReference type="ARBA" id="ARBA00023295"/>
    </source>
</evidence>
<dbReference type="GO" id="GO:0016798">
    <property type="term" value="F:hydrolase activity, acting on glycosyl bonds"/>
    <property type="evidence" value="ECO:0007669"/>
    <property type="project" value="UniProtKB-KW"/>
</dbReference>
<accession>A0A1G4RV49</accession>
<dbReference type="PANTHER" id="PTHR43739:SF2">
    <property type="entry name" value="OLIGOXYLOGLUCAN-REDUCING END-SPECIFIC XYLOGLUCANASE-RELATED"/>
    <property type="match status" value="1"/>
</dbReference>
<evidence type="ECO:0000256" key="3">
    <source>
        <dbReference type="ARBA" id="ARBA00023277"/>
    </source>
</evidence>
<name>A0A1G4RV49_9CAUL</name>
<reference evidence="8" key="1">
    <citation type="submission" date="2016-10" db="EMBL/GenBank/DDBJ databases">
        <authorList>
            <person name="Varghese N."/>
            <person name="Submissions S."/>
        </authorList>
    </citation>
    <scope>NUCLEOTIDE SEQUENCE [LARGE SCALE GENOMIC DNA]</scope>
    <source>
        <strain evidence="8">CGMCC 1.3431</strain>
    </source>
</reference>
<keyword evidence="8" id="KW-1185">Reference proteome</keyword>
<keyword evidence="4" id="KW-0326">Glycosidase</keyword>
<sequence length="705" mass="75998">MMGKRLWAAILAGTLISIGGLARAESYDWKTIPFEGGGFVDGFLYHPKSPGILYARTDVGGMYRFDFARKSWVPLMDGFGRDDWDCFGIMTMAVDPNNPDRLYATCGLYLSDRVPDGAVVRSEDQGATWQVTRLPGIKLGGNAMGRGTGERLQVDPTDGDTVWLGTNQDGLWVSHDRGRSFTRSAYAQKSVTTVLISGQTLYIGSGEVGEGLFRSSDGGKTFAAVPGSPKMIPHQIAMGQDGTLYVTFSDNLGPHGVTGGAVWKLKGDTWTDITPAKPSKGTPFGYSGLDLQNGWLVVSTSDRYSGSGDDLYVSRDGGGHWTPVGPQASHDVAGHPWLIDYMGGDDKDAVARKHMGHWMDAVKINPFNPKELLYGTGYGVWMTENLDALGGEHKVEFAFANNNLEETVILGLESPPAGPKVLMAAGDVAGSAFTDLTKTPSHGLFSPTNKTNQSVAFAARKPNIIVRSVDAEDGHGYISTDGAETWAALNPPPPLATTDWHNHRAGKLVISSEGKNLVWVPENEGAWYSGDLGKTWALSTGWPKPERGQEAIADPVNDAVFYAFDHHTGRVLVSHDSGASFAPLYTLAADEGQLRAVPGSEGDLWLAAGSALYHRQTPIVGVDAAWQVTFGKAAPDHDYPAVFLWGQVKGEEGLWRSDDAGVSWTRINDDAHRFGRMRAIAGDPREYGTLYISPDGRGTIVGRMK</sequence>
<dbReference type="Gene3D" id="2.130.10.10">
    <property type="entry name" value="YVTN repeat-like/Quinoprotein amine dehydrogenase"/>
    <property type="match status" value="2"/>
</dbReference>
<dbReference type="EMBL" id="FMTS01000003">
    <property type="protein sequence ID" value="SCW60744.1"/>
    <property type="molecule type" value="Genomic_DNA"/>
</dbReference>
<keyword evidence="1" id="KW-0732">Signal</keyword>
<keyword evidence="5" id="KW-0624">Polysaccharide degradation</keyword>
<keyword evidence="2" id="KW-0378">Hydrolase</keyword>
<evidence type="ECO:0008006" key="9">
    <source>
        <dbReference type="Google" id="ProtNLM"/>
    </source>
</evidence>
<comment type="similarity">
    <text evidence="6">Belongs to the glycosyl hydrolase 74 family.</text>
</comment>
<evidence type="ECO:0000256" key="2">
    <source>
        <dbReference type="ARBA" id="ARBA00022801"/>
    </source>
</evidence>
<dbReference type="CDD" id="cd15482">
    <property type="entry name" value="Sialidase_non-viral"/>
    <property type="match status" value="2"/>
</dbReference>
<dbReference type="SUPFAM" id="SSF110296">
    <property type="entry name" value="Oligoxyloglucan reducing end-specific cellobiohydrolase"/>
    <property type="match status" value="2"/>
</dbReference>
<evidence type="ECO:0000256" key="5">
    <source>
        <dbReference type="ARBA" id="ARBA00023326"/>
    </source>
</evidence>
<dbReference type="GO" id="GO:0010411">
    <property type="term" value="P:xyloglucan metabolic process"/>
    <property type="evidence" value="ECO:0007669"/>
    <property type="project" value="TreeGrafter"/>
</dbReference>
<dbReference type="GO" id="GO:0000272">
    <property type="term" value="P:polysaccharide catabolic process"/>
    <property type="evidence" value="ECO:0007669"/>
    <property type="project" value="UniProtKB-KW"/>
</dbReference>